<dbReference type="PANTHER" id="PTHR11113">
    <property type="entry name" value="N-ACETYLGLUCOSAMINE-6-PHOSPHATE DEACETYLASE"/>
    <property type="match status" value="1"/>
</dbReference>
<evidence type="ECO:0000256" key="2">
    <source>
        <dbReference type="ARBA" id="ARBA00022801"/>
    </source>
</evidence>
<dbReference type="InterPro" id="IPR032466">
    <property type="entry name" value="Metal_Hydrolase"/>
</dbReference>
<evidence type="ECO:0000256" key="1">
    <source>
        <dbReference type="ARBA" id="ARBA00010716"/>
    </source>
</evidence>
<comment type="similarity">
    <text evidence="1">Belongs to the metallo-dependent hydrolases superfamily. NagA family.</text>
</comment>
<dbReference type="InterPro" id="IPR023100">
    <property type="entry name" value="D-aminoacylase_insert_dom_sf"/>
</dbReference>
<dbReference type="EMBL" id="JBHLYQ010000011">
    <property type="protein sequence ID" value="MFC0080968.1"/>
    <property type="molecule type" value="Genomic_DNA"/>
</dbReference>
<evidence type="ECO:0000313" key="5">
    <source>
        <dbReference type="EMBL" id="MFC0080968.1"/>
    </source>
</evidence>
<keyword evidence="2" id="KW-0378">Hydrolase</keyword>
<gene>
    <name evidence="5" type="ORF">ACFFRE_02190</name>
</gene>
<organism evidence="5 6">
    <name type="scientific">Aciditerrimonas ferrireducens</name>
    <dbReference type="NCBI Taxonomy" id="667306"/>
    <lineage>
        <taxon>Bacteria</taxon>
        <taxon>Bacillati</taxon>
        <taxon>Actinomycetota</taxon>
        <taxon>Acidimicrobiia</taxon>
        <taxon>Acidimicrobiales</taxon>
        <taxon>Acidimicrobiaceae</taxon>
        <taxon>Aciditerrimonas</taxon>
    </lineage>
</organism>
<dbReference type="Gene3D" id="3.20.20.140">
    <property type="entry name" value="Metal-dependent hydrolases"/>
    <property type="match status" value="2"/>
</dbReference>
<proteinExistence type="inferred from homology"/>
<sequence>MGSGPRGEEGAGRAVLGDRQPLVVRGGLVFTGLGPSGRPVGPGEGRLERLDVRIGPAGTVTELALSLRPEPGEAVLDAGGLVVAPGFVDLHSHSDLYALWRRGGPAPLGDEPKLVQGCTAQVFGQDGISAAPVGEEGPAELAEAIAGLDGRIPLERWRWRGVGEYLAALRREATTRVAVLVGHSTVRRLVMGTANRPPSPEELAAMQAVVDRAMAEGALGLSTGLVYVPAAYAGVEELVALCEVVARRGGRFFVHVRSESDRVVEATEEVVEVARRSGVHLHYSHIKTAGRRNWPLAPRLLEILEAHRAAGFPLSADVHPYTAGSTTATVLLPPWVLEGGVEAALARLGDPAVRARIREQLLGDTTSWDNWWAFSGGWEGLVVADAPRAGLAGRSFAEVVAAAGVGDPHSQAAFDVVLDLLREARLAVSLVSFNNVEENVARFLAQPFTGVGSDALVNPDGHPHPRLYGTFPRVLGRFVRELGALDLVEALQSMTVGAAEAAGWSGRGILAPGVPADLVVFDPERVADRATYEEPRLPPVGIQAVLVGGRQVAAAGRLTGPVPPAEDEPGDPAVPGGPEAGR</sequence>
<accession>A0ABV6C100</accession>
<reference evidence="5 6" key="1">
    <citation type="submission" date="2024-09" db="EMBL/GenBank/DDBJ databases">
        <authorList>
            <person name="Sun Q."/>
            <person name="Mori K."/>
        </authorList>
    </citation>
    <scope>NUCLEOTIDE SEQUENCE [LARGE SCALE GENOMIC DNA]</scope>
    <source>
        <strain evidence="5 6">JCM 15389</strain>
    </source>
</reference>
<dbReference type="InterPro" id="IPR011059">
    <property type="entry name" value="Metal-dep_hydrolase_composite"/>
</dbReference>
<evidence type="ECO:0000259" key="4">
    <source>
        <dbReference type="Pfam" id="PF07969"/>
    </source>
</evidence>
<name>A0ABV6C100_9ACTN</name>
<feature type="region of interest" description="Disordered" evidence="3">
    <location>
        <begin position="556"/>
        <end position="582"/>
    </location>
</feature>
<dbReference type="InterPro" id="IPR013108">
    <property type="entry name" value="Amidohydro_3"/>
</dbReference>
<comment type="caution">
    <text evidence="5">The sequence shown here is derived from an EMBL/GenBank/DDBJ whole genome shotgun (WGS) entry which is preliminary data.</text>
</comment>
<dbReference type="PANTHER" id="PTHR11113:SF14">
    <property type="entry name" value="N-ACETYLGLUCOSAMINE-6-PHOSPHATE DEACETYLASE"/>
    <property type="match status" value="1"/>
</dbReference>
<protein>
    <submittedName>
        <fullName evidence="5">Amidohydrolase family protein</fullName>
    </submittedName>
</protein>
<dbReference type="Pfam" id="PF07969">
    <property type="entry name" value="Amidohydro_3"/>
    <property type="match status" value="1"/>
</dbReference>
<dbReference type="Proteomes" id="UP001589788">
    <property type="component" value="Unassembled WGS sequence"/>
</dbReference>
<dbReference type="SUPFAM" id="SSF51556">
    <property type="entry name" value="Metallo-dependent hydrolases"/>
    <property type="match status" value="1"/>
</dbReference>
<dbReference type="Gene3D" id="2.30.40.10">
    <property type="entry name" value="Urease, subunit C, domain 1"/>
    <property type="match status" value="1"/>
</dbReference>
<dbReference type="Gene3D" id="3.30.1490.130">
    <property type="entry name" value="D-aminoacylase. Domain 3"/>
    <property type="match status" value="1"/>
</dbReference>
<dbReference type="SUPFAM" id="SSF51338">
    <property type="entry name" value="Composite domain of metallo-dependent hydrolases"/>
    <property type="match status" value="1"/>
</dbReference>
<keyword evidence="6" id="KW-1185">Reference proteome</keyword>
<feature type="domain" description="Amidohydrolase 3" evidence="4">
    <location>
        <begin position="75"/>
        <end position="553"/>
    </location>
</feature>
<evidence type="ECO:0000256" key="3">
    <source>
        <dbReference type="SAM" id="MobiDB-lite"/>
    </source>
</evidence>
<evidence type="ECO:0000313" key="6">
    <source>
        <dbReference type="Proteomes" id="UP001589788"/>
    </source>
</evidence>